<protein>
    <submittedName>
        <fullName evidence="5">Glucose-induced degradation complex subunit</fullName>
    </submittedName>
</protein>
<organism evidence="5 6">
    <name type="scientific">Maudiozyma humilis</name>
    <name type="common">Sour dough yeast</name>
    <name type="synonym">Kazachstania humilis</name>
    <dbReference type="NCBI Taxonomy" id="51915"/>
    <lineage>
        <taxon>Eukaryota</taxon>
        <taxon>Fungi</taxon>
        <taxon>Dikarya</taxon>
        <taxon>Ascomycota</taxon>
        <taxon>Saccharomycotina</taxon>
        <taxon>Saccharomycetes</taxon>
        <taxon>Saccharomycetales</taxon>
        <taxon>Saccharomycetaceae</taxon>
        <taxon>Maudiozyma</taxon>
    </lineage>
</organism>
<dbReference type="GO" id="GO:0034657">
    <property type="term" value="C:GID complex"/>
    <property type="evidence" value="ECO:0007669"/>
    <property type="project" value="TreeGrafter"/>
</dbReference>
<keyword evidence="6" id="KW-1185">Reference proteome</keyword>
<feature type="region of interest" description="Disordered" evidence="4">
    <location>
        <begin position="459"/>
        <end position="479"/>
    </location>
</feature>
<evidence type="ECO:0000256" key="2">
    <source>
        <dbReference type="ARBA" id="ARBA00022737"/>
    </source>
</evidence>
<evidence type="ECO:0000256" key="3">
    <source>
        <dbReference type="PROSITE-ProRule" id="PRU00221"/>
    </source>
</evidence>
<accession>A0AAV5RZR8</accession>
<dbReference type="Pfam" id="PF00400">
    <property type="entry name" value="WD40"/>
    <property type="match status" value="3"/>
</dbReference>
<feature type="compositionally biased region" description="Acidic residues" evidence="4">
    <location>
        <begin position="571"/>
        <end position="586"/>
    </location>
</feature>
<keyword evidence="1 3" id="KW-0853">WD repeat</keyword>
<dbReference type="PANTHER" id="PTHR22838:SF0">
    <property type="entry name" value="WD REPEAT-CONTAINING PROTEIN 26"/>
    <property type="match status" value="1"/>
</dbReference>
<dbReference type="AlphaFoldDB" id="A0AAV5RZR8"/>
<dbReference type="InterPro" id="IPR051350">
    <property type="entry name" value="WD_repeat-ST_regulator"/>
</dbReference>
<comment type="caution">
    <text evidence="5">The sequence shown here is derived from an EMBL/GenBank/DDBJ whole genome shotgun (WGS) entry which is preliminary data.</text>
</comment>
<dbReference type="Gene3D" id="2.130.10.10">
    <property type="entry name" value="YVTN repeat-like/Quinoprotein amine dehydrogenase"/>
    <property type="match status" value="2"/>
</dbReference>
<feature type="repeat" description="WD" evidence="3">
    <location>
        <begin position="789"/>
        <end position="810"/>
    </location>
</feature>
<evidence type="ECO:0000256" key="1">
    <source>
        <dbReference type="ARBA" id="ARBA00022574"/>
    </source>
</evidence>
<proteinExistence type="predicted"/>
<gene>
    <name evidence="5" type="ORF">DAKH74_032470</name>
</gene>
<feature type="region of interest" description="Disordered" evidence="4">
    <location>
        <begin position="555"/>
        <end position="606"/>
    </location>
</feature>
<sequence>MPLNNAESEPFAGIFDKLQLTKLFIHTLREMGYANAAVTLQEESGGVQVESEAVQKLFRYITQGEFGKVTFDLIQEVSLRPVSAENALGLSAMTVEPITSTPANGIEDHSAKFNVEDTLDRMAKEFSLFSQYYYTTEFNTKSLNKYRNKLEVMILVNMHFFTELIFAVNDMSTAVMFLRTTMRSYLYLWEEVLGALQSDILGNPSAFTPDRILRELSSFLTIPLIEEGDTLPRRIIYSGLWSGSVTASRLDLIDRISYYINPNDLVPQGRLIELLKQAVRFQRSGDNSALFNNVLDDEFGPGHLVNLLQDNISDYERIHFVEEHTFSLGLDEVWYMEFSPDGKYLAVAIADATSDRKVFIYDVHNNFLIYKVLKGNPQCVLYLSFSDDSRYLMTCPFNEKINIYDIHASGSQIQQTKKIYRVLSSGIGSRGSNLESNETSVNDCELIGPIDSFMVPASGSNIQNASQSSENADEVDADDATVPEENSDVYAGIEPMDLPRHPDLHTTVYDGTSHRVWCSDWFHTSKHKGKLVMGSPDRDIVIYDTETKSIIYSFSRDRPKSHSSSSRFDSSEENEEENEDDEEEEENIRSRPVWSNGLDDATATDEEFPRVHDIKITQDDKYLLVMTHQGGIDVLDISGLPSNDELTRSENASMSQFHFKFVSRVKLGYNITCISLAQPSRSQEKDTDDLVLVNLQHNEMQMWNFKENYLVQKFMGQTQKKFIIRSCFGFNNRLVACGSEDGKVYLWDRTKGNILGVINAHNSNVPSRSSTNDIKAYNNCNMVAWNLKDQSMFASGGDDGFVRIWRVIDE</sequence>
<reference evidence="5 6" key="1">
    <citation type="journal article" date="2023" name="Elife">
        <title>Identification of key yeast species and microbe-microbe interactions impacting larval growth of Drosophila in the wild.</title>
        <authorList>
            <person name="Mure A."/>
            <person name="Sugiura Y."/>
            <person name="Maeda R."/>
            <person name="Honda K."/>
            <person name="Sakurai N."/>
            <person name="Takahashi Y."/>
            <person name="Watada M."/>
            <person name="Katoh T."/>
            <person name="Gotoh A."/>
            <person name="Gotoh Y."/>
            <person name="Taniguchi I."/>
            <person name="Nakamura K."/>
            <person name="Hayashi T."/>
            <person name="Katayama T."/>
            <person name="Uemura T."/>
            <person name="Hattori Y."/>
        </authorList>
    </citation>
    <scope>NUCLEOTIDE SEQUENCE [LARGE SCALE GENOMIC DNA]</scope>
    <source>
        <strain evidence="5 6">KH-74</strain>
    </source>
</reference>
<dbReference type="PROSITE" id="PS50082">
    <property type="entry name" value="WD_REPEATS_2"/>
    <property type="match status" value="1"/>
</dbReference>
<feature type="compositionally biased region" description="Polar residues" evidence="4">
    <location>
        <begin position="459"/>
        <end position="470"/>
    </location>
</feature>
<name>A0AAV5RZR8_MAUHU</name>
<evidence type="ECO:0000313" key="5">
    <source>
        <dbReference type="EMBL" id="GMM56631.1"/>
    </source>
</evidence>
<dbReference type="InterPro" id="IPR001680">
    <property type="entry name" value="WD40_rpt"/>
</dbReference>
<dbReference type="InterPro" id="IPR015943">
    <property type="entry name" value="WD40/YVTN_repeat-like_dom_sf"/>
</dbReference>
<evidence type="ECO:0000313" key="6">
    <source>
        <dbReference type="Proteomes" id="UP001377567"/>
    </source>
</evidence>
<evidence type="ECO:0000256" key="4">
    <source>
        <dbReference type="SAM" id="MobiDB-lite"/>
    </source>
</evidence>
<dbReference type="Proteomes" id="UP001377567">
    <property type="component" value="Unassembled WGS sequence"/>
</dbReference>
<dbReference type="SUPFAM" id="SSF50978">
    <property type="entry name" value="WD40 repeat-like"/>
    <property type="match status" value="1"/>
</dbReference>
<dbReference type="EMBL" id="BTGD01000010">
    <property type="protein sequence ID" value="GMM56631.1"/>
    <property type="molecule type" value="Genomic_DNA"/>
</dbReference>
<dbReference type="GO" id="GO:0043161">
    <property type="term" value="P:proteasome-mediated ubiquitin-dependent protein catabolic process"/>
    <property type="evidence" value="ECO:0007669"/>
    <property type="project" value="TreeGrafter"/>
</dbReference>
<dbReference type="PANTHER" id="PTHR22838">
    <property type="entry name" value="WD REPEAT PROTEIN 26-RELATED"/>
    <property type="match status" value="1"/>
</dbReference>
<keyword evidence="2" id="KW-0677">Repeat</keyword>
<dbReference type="InterPro" id="IPR036322">
    <property type="entry name" value="WD40_repeat_dom_sf"/>
</dbReference>
<dbReference type="SMART" id="SM00320">
    <property type="entry name" value="WD40"/>
    <property type="match status" value="5"/>
</dbReference>